<protein>
    <submittedName>
        <fullName evidence="1">DUF6527 family protein</fullName>
    </submittedName>
</protein>
<accession>A0ABT6AX07</accession>
<evidence type="ECO:0000313" key="2">
    <source>
        <dbReference type="Proteomes" id="UP001216674"/>
    </source>
</evidence>
<gene>
    <name evidence="1" type="ORF">P3W85_30040</name>
</gene>
<keyword evidence="2" id="KW-1185">Reference proteome</keyword>
<organism evidence="1 2">
    <name type="scientific">Cupriavidus basilensis</name>
    <dbReference type="NCBI Taxonomy" id="68895"/>
    <lineage>
        <taxon>Bacteria</taxon>
        <taxon>Pseudomonadati</taxon>
        <taxon>Pseudomonadota</taxon>
        <taxon>Betaproteobacteria</taxon>
        <taxon>Burkholderiales</taxon>
        <taxon>Burkholderiaceae</taxon>
        <taxon>Cupriavidus</taxon>
    </lineage>
</organism>
<dbReference type="Pfam" id="PF20137">
    <property type="entry name" value="BubE"/>
    <property type="match status" value="1"/>
</dbReference>
<comment type="caution">
    <text evidence="1">The sequence shown here is derived from an EMBL/GenBank/DDBJ whole genome shotgun (WGS) entry which is preliminary data.</text>
</comment>
<dbReference type="EMBL" id="JARJLM010000484">
    <property type="protein sequence ID" value="MDF3837165.1"/>
    <property type="molecule type" value="Genomic_DNA"/>
</dbReference>
<dbReference type="InterPro" id="IPR045384">
    <property type="entry name" value="DUF6527"/>
</dbReference>
<dbReference type="RefSeq" id="WP_276267454.1">
    <property type="nucleotide sequence ID" value="NZ_JARJLM010000484.1"/>
</dbReference>
<sequence length="112" mass="12150">MSALSKVLRQPAAGCLSFWCPGCGIPHTIQHGDGPGPRWGWNGDAERPTFTPSVLVTWSEPSHNPGEFDDQRKDVKKACHTFVTDGRIQFLGDCTHALAGQTVPMAEFPEGC</sequence>
<reference evidence="1 2" key="1">
    <citation type="submission" date="2023-03" db="EMBL/GenBank/DDBJ databases">
        <title>Draft assemblies of triclosan tolerant bacteria isolated from returned activated sludge.</title>
        <authorList>
            <person name="Van Hamelsveld S."/>
        </authorList>
    </citation>
    <scope>NUCLEOTIDE SEQUENCE [LARGE SCALE GENOMIC DNA]</scope>
    <source>
        <strain evidence="1 2">GW210010_S58</strain>
    </source>
</reference>
<dbReference type="Proteomes" id="UP001216674">
    <property type="component" value="Unassembled WGS sequence"/>
</dbReference>
<evidence type="ECO:0000313" key="1">
    <source>
        <dbReference type="EMBL" id="MDF3837165.1"/>
    </source>
</evidence>
<proteinExistence type="predicted"/>
<name>A0ABT6AX07_9BURK</name>